<name>A0A392PFZ9_9FABA</name>
<evidence type="ECO:0000313" key="2">
    <source>
        <dbReference type="EMBL" id="MCI10714.1"/>
    </source>
</evidence>
<protein>
    <submittedName>
        <fullName evidence="2">Uncharacterized protein</fullName>
    </submittedName>
</protein>
<dbReference type="AlphaFoldDB" id="A0A392PFZ9"/>
<keyword evidence="3" id="KW-1185">Reference proteome</keyword>
<reference evidence="2 3" key="1">
    <citation type="journal article" date="2018" name="Front. Plant Sci.">
        <title>Red Clover (Trifolium pratense) and Zigzag Clover (T. medium) - A Picture of Genomic Similarities and Differences.</title>
        <authorList>
            <person name="Dluhosova J."/>
            <person name="Istvanek J."/>
            <person name="Nedelnik J."/>
            <person name="Repkova J."/>
        </authorList>
    </citation>
    <scope>NUCLEOTIDE SEQUENCE [LARGE SCALE GENOMIC DNA]</scope>
    <source>
        <strain evidence="2">10/8</strain>
        <strain evidence="3">cv. 10/8</strain>
        <tissue evidence="2">Leaf</tissue>
    </source>
</reference>
<comment type="caution">
    <text evidence="2">The sequence shown here is derived from an EMBL/GenBank/DDBJ whole genome shotgun (WGS) entry which is preliminary data.</text>
</comment>
<evidence type="ECO:0000313" key="3">
    <source>
        <dbReference type="Proteomes" id="UP000265520"/>
    </source>
</evidence>
<accession>A0A392PFZ9</accession>
<sequence length="47" mass="5145">MAGGATRSTNGKLDELALVLSQFQEQFNTRMDGGNHRVNSLELVPIQ</sequence>
<dbReference type="Proteomes" id="UP000265520">
    <property type="component" value="Unassembled WGS sequence"/>
</dbReference>
<proteinExistence type="predicted"/>
<dbReference type="EMBL" id="LXQA010077324">
    <property type="protein sequence ID" value="MCI10714.1"/>
    <property type="molecule type" value="Genomic_DNA"/>
</dbReference>
<dbReference type="EMBL" id="LXQA010033059">
    <property type="protein sequence ID" value="MCH96724.1"/>
    <property type="molecule type" value="Genomic_DNA"/>
</dbReference>
<evidence type="ECO:0000313" key="1">
    <source>
        <dbReference type="EMBL" id="MCH96724.1"/>
    </source>
</evidence>
<dbReference type="EMBL" id="LXQA010079443">
    <property type="protein sequence ID" value="MCI11249.1"/>
    <property type="molecule type" value="Genomic_DNA"/>
</dbReference>
<gene>
    <name evidence="1" type="ORF">A2U01_0017713</name>
</gene>
<organism evidence="2 3">
    <name type="scientific">Trifolium medium</name>
    <dbReference type="NCBI Taxonomy" id="97028"/>
    <lineage>
        <taxon>Eukaryota</taxon>
        <taxon>Viridiplantae</taxon>
        <taxon>Streptophyta</taxon>
        <taxon>Embryophyta</taxon>
        <taxon>Tracheophyta</taxon>
        <taxon>Spermatophyta</taxon>
        <taxon>Magnoliopsida</taxon>
        <taxon>eudicotyledons</taxon>
        <taxon>Gunneridae</taxon>
        <taxon>Pentapetalae</taxon>
        <taxon>rosids</taxon>
        <taxon>fabids</taxon>
        <taxon>Fabales</taxon>
        <taxon>Fabaceae</taxon>
        <taxon>Papilionoideae</taxon>
        <taxon>50 kb inversion clade</taxon>
        <taxon>NPAAA clade</taxon>
        <taxon>Hologalegina</taxon>
        <taxon>IRL clade</taxon>
        <taxon>Trifolieae</taxon>
        <taxon>Trifolium</taxon>
    </lineage>
</organism>